<evidence type="ECO:0000256" key="2">
    <source>
        <dbReference type="SAM" id="Phobius"/>
    </source>
</evidence>
<evidence type="ECO:0008006" key="5">
    <source>
        <dbReference type="Google" id="ProtNLM"/>
    </source>
</evidence>
<protein>
    <recommendedName>
        <fullName evidence="5">Transmembrane protein</fullName>
    </recommendedName>
</protein>
<dbReference type="EMBL" id="JABEYC010000054">
    <property type="protein sequence ID" value="KAF4983674.1"/>
    <property type="molecule type" value="Genomic_DNA"/>
</dbReference>
<dbReference type="AlphaFoldDB" id="A0A8H4UUD3"/>
<dbReference type="Proteomes" id="UP000635477">
    <property type="component" value="Unassembled WGS sequence"/>
</dbReference>
<evidence type="ECO:0000256" key="1">
    <source>
        <dbReference type="SAM" id="MobiDB-lite"/>
    </source>
</evidence>
<comment type="caution">
    <text evidence="3">The sequence shown here is derived from an EMBL/GenBank/DDBJ whole genome shotgun (WGS) entry which is preliminary data.</text>
</comment>
<keyword evidence="2" id="KW-1133">Transmembrane helix</keyword>
<sequence length="122" mass="12827">MSSGTPDHRDSKRNLLIAYIIIGVFCVSAFILLTWLIVHFSCRKTEASANAPGHGGNTDNSSAQAHADDLEAPATPRADGQQRSPAAAALEAIQRSFNAGPKGAPKRKRRNAVDTHGIAGPA</sequence>
<gene>
    <name evidence="3" type="ORF">FZEAL_961</name>
</gene>
<proteinExistence type="predicted"/>
<keyword evidence="2" id="KW-0472">Membrane</keyword>
<reference evidence="3" key="1">
    <citation type="journal article" date="2020" name="BMC Genomics">
        <title>Correction to: Identification and distribution of gene clusters required for synthesis of sphingolipid metabolism inhibitors in diverse species of the filamentous fungus Fusarium.</title>
        <authorList>
            <person name="Kim H.S."/>
            <person name="Lohmar J.M."/>
            <person name="Busman M."/>
            <person name="Brown D.W."/>
            <person name="Naumann T.A."/>
            <person name="Divon H.H."/>
            <person name="Lysoe E."/>
            <person name="Uhlig S."/>
            <person name="Proctor R.H."/>
        </authorList>
    </citation>
    <scope>NUCLEOTIDE SEQUENCE</scope>
    <source>
        <strain evidence="3">NRRL 22465</strain>
    </source>
</reference>
<name>A0A8H4UUD3_9HYPO</name>
<keyword evidence="4" id="KW-1185">Reference proteome</keyword>
<reference evidence="3" key="2">
    <citation type="submission" date="2020-05" db="EMBL/GenBank/DDBJ databases">
        <authorList>
            <person name="Kim H.-S."/>
            <person name="Proctor R.H."/>
            <person name="Brown D.W."/>
        </authorList>
    </citation>
    <scope>NUCLEOTIDE SEQUENCE</scope>
    <source>
        <strain evidence="3">NRRL 22465</strain>
    </source>
</reference>
<accession>A0A8H4UUD3</accession>
<keyword evidence="2" id="KW-0812">Transmembrane</keyword>
<feature type="transmembrane region" description="Helical" evidence="2">
    <location>
        <begin position="16"/>
        <end position="38"/>
    </location>
</feature>
<feature type="region of interest" description="Disordered" evidence="1">
    <location>
        <begin position="47"/>
        <end position="122"/>
    </location>
</feature>
<organism evidence="3 4">
    <name type="scientific">Fusarium zealandicum</name>
    <dbReference type="NCBI Taxonomy" id="1053134"/>
    <lineage>
        <taxon>Eukaryota</taxon>
        <taxon>Fungi</taxon>
        <taxon>Dikarya</taxon>
        <taxon>Ascomycota</taxon>
        <taxon>Pezizomycotina</taxon>
        <taxon>Sordariomycetes</taxon>
        <taxon>Hypocreomycetidae</taxon>
        <taxon>Hypocreales</taxon>
        <taxon>Nectriaceae</taxon>
        <taxon>Fusarium</taxon>
        <taxon>Fusarium staphyleae species complex</taxon>
    </lineage>
</organism>
<evidence type="ECO:0000313" key="4">
    <source>
        <dbReference type="Proteomes" id="UP000635477"/>
    </source>
</evidence>
<evidence type="ECO:0000313" key="3">
    <source>
        <dbReference type="EMBL" id="KAF4983674.1"/>
    </source>
</evidence>